<sequence length="123" mass="13360">MVPVSASVKALVFLLTNSELQSLPVKMQFCWVLAAFCCQCCEMVDAGCLAVEAVGPWFSIAVSLPALEQCCVLLPTDCWTVDPGVWSLMMDGTPKWMLIMLVAGKALGWLVDPFGRNPEASFL</sequence>
<gene>
    <name evidence="2" type="ORF">Nepgr_025372</name>
</gene>
<name>A0AAD3T678_NEPGR</name>
<evidence type="ECO:0000313" key="3">
    <source>
        <dbReference type="Proteomes" id="UP001279734"/>
    </source>
</evidence>
<comment type="caution">
    <text evidence="2">The sequence shown here is derived from an EMBL/GenBank/DDBJ whole genome shotgun (WGS) entry which is preliminary data.</text>
</comment>
<evidence type="ECO:0000256" key="1">
    <source>
        <dbReference type="SAM" id="SignalP"/>
    </source>
</evidence>
<accession>A0AAD3T678</accession>
<dbReference type="Proteomes" id="UP001279734">
    <property type="component" value="Unassembled WGS sequence"/>
</dbReference>
<proteinExistence type="predicted"/>
<dbReference type="EMBL" id="BSYO01000026">
    <property type="protein sequence ID" value="GMH23529.1"/>
    <property type="molecule type" value="Genomic_DNA"/>
</dbReference>
<dbReference type="AlphaFoldDB" id="A0AAD3T678"/>
<organism evidence="2 3">
    <name type="scientific">Nepenthes gracilis</name>
    <name type="common">Slender pitcher plant</name>
    <dbReference type="NCBI Taxonomy" id="150966"/>
    <lineage>
        <taxon>Eukaryota</taxon>
        <taxon>Viridiplantae</taxon>
        <taxon>Streptophyta</taxon>
        <taxon>Embryophyta</taxon>
        <taxon>Tracheophyta</taxon>
        <taxon>Spermatophyta</taxon>
        <taxon>Magnoliopsida</taxon>
        <taxon>eudicotyledons</taxon>
        <taxon>Gunneridae</taxon>
        <taxon>Pentapetalae</taxon>
        <taxon>Caryophyllales</taxon>
        <taxon>Nepenthaceae</taxon>
        <taxon>Nepenthes</taxon>
    </lineage>
</organism>
<feature type="signal peptide" evidence="1">
    <location>
        <begin position="1"/>
        <end position="22"/>
    </location>
</feature>
<evidence type="ECO:0008006" key="4">
    <source>
        <dbReference type="Google" id="ProtNLM"/>
    </source>
</evidence>
<feature type="chain" id="PRO_5042217129" description="Secreted protein" evidence="1">
    <location>
        <begin position="23"/>
        <end position="123"/>
    </location>
</feature>
<protein>
    <recommendedName>
        <fullName evidence="4">Secreted protein</fullName>
    </recommendedName>
</protein>
<reference evidence="2" key="1">
    <citation type="submission" date="2023-05" db="EMBL/GenBank/DDBJ databases">
        <title>Nepenthes gracilis genome sequencing.</title>
        <authorList>
            <person name="Fukushima K."/>
        </authorList>
    </citation>
    <scope>NUCLEOTIDE SEQUENCE</scope>
    <source>
        <strain evidence="2">SING2019-196</strain>
    </source>
</reference>
<evidence type="ECO:0000313" key="2">
    <source>
        <dbReference type="EMBL" id="GMH23529.1"/>
    </source>
</evidence>
<keyword evidence="1" id="KW-0732">Signal</keyword>
<keyword evidence="3" id="KW-1185">Reference proteome</keyword>